<proteinExistence type="predicted"/>
<evidence type="ECO:0000256" key="3">
    <source>
        <dbReference type="SAM" id="Coils"/>
    </source>
</evidence>
<dbReference type="Pfam" id="PF13855">
    <property type="entry name" value="LRR_8"/>
    <property type="match status" value="3"/>
</dbReference>
<accession>A0A9P0DZP4</accession>
<gene>
    <name evidence="5" type="ORF">DIABBA_LOCUS8529</name>
</gene>
<organism evidence="5 6">
    <name type="scientific">Diabrotica balteata</name>
    <name type="common">Banded cucumber beetle</name>
    <dbReference type="NCBI Taxonomy" id="107213"/>
    <lineage>
        <taxon>Eukaryota</taxon>
        <taxon>Metazoa</taxon>
        <taxon>Ecdysozoa</taxon>
        <taxon>Arthropoda</taxon>
        <taxon>Hexapoda</taxon>
        <taxon>Insecta</taxon>
        <taxon>Pterygota</taxon>
        <taxon>Neoptera</taxon>
        <taxon>Endopterygota</taxon>
        <taxon>Coleoptera</taxon>
        <taxon>Polyphaga</taxon>
        <taxon>Cucujiformia</taxon>
        <taxon>Chrysomeloidea</taxon>
        <taxon>Chrysomelidae</taxon>
        <taxon>Galerucinae</taxon>
        <taxon>Diabroticina</taxon>
        <taxon>Diabroticites</taxon>
        <taxon>Diabrotica</taxon>
    </lineage>
</organism>
<feature type="signal peptide" evidence="4">
    <location>
        <begin position="1"/>
        <end position="22"/>
    </location>
</feature>
<keyword evidence="2" id="KW-0677">Repeat</keyword>
<evidence type="ECO:0000313" key="6">
    <source>
        <dbReference type="Proteomes" id="UP001153709"/>
    </source>
</evidence>
<evidence type="ECO:0000256" key="2">
    <source>
        <dbReference type="ARBA" id="ARBA00022737"/>
    </source>
</evidence>
<dbReference type="EMBL" id="OU898280">
    <property type="protein sequence ID" value="CAH1280672.1"/>
    <property type="molecule type" value="Genomic_DNA"/>
</dbReference>
<feature type="coiled-coil region" evidence="3">
    <location>
        <begin position="683"/>
        <end position="710"/>
    </location>
</feature>
<keyword evidence="4" id="KW-0732">Signal</keyword>
<dbReference type="PANTHER" id="PTHR45712:SF22">
    <property type="entry name" value="INSULIN-LIKE GROWTH FACTOR-BINDING PROTEIN COMPLEX ACID LABILE SUBUNIT"/>
    <property type="match status" value="1"/>
</dbReference>
<dbReference type="SMART" id="SM00364">
    <property type="entry name" value="LRR_BAC"/>
    <property type="match status" value="5"/>
</dbReference>
<keyword evidence="1" id="KW-0433">Leucine-rich repeat</keyword>
<dbReference type="Proteomes" id="UP001153709">
    <property type="component" value="Chromosome 5"/>
</dbReference>
<name>A0A9P0DZP4_DIABA</name>
<evidence type="ECO:0000256" key="4">
    <source>
        <dbReference type="SAM" id="SignalP"/>
    </source>
</evidence>
<dbReference type="InterPro" id="IPR003591">
    <property type="entry name" value="Leu-rich_rpt_typical-subtyp"/>
</dbReference>
<feature type="chain" id="PRO_5040165954" evidence="4">
    <location>
        <begin position="23"/>
        <end position="724"/>
    </location>
</feature>
<sequence length="724" mass="82564">MVFNPLGMLLVLLISVIGVTHSLQHCPIWKEIVPCTCKTDKSDALVKLTSISCDKMESFDHVLEKLRGHFQPTDRVSLRLAFSSLGDLYKHSFKELNMTIENLKLNHDFIGYLNADTFQSLTRVNYLSLADNDLEEVPEKLWKEMPNVKTLDLGRTKIKALYESSFVGLKQIVCLVLPGNQISQMNPRSIPNQIQQLHLGRNHIRDLNNSLRNLSELKWLFINSNELVDIDNQLPKYAPNLILIHASHNELRRLPQQLKNYPHLESIFFHNNRLVSLDGALSKSTHLQRVILEHNQINLISKEDFAETSMLESLLLGHNELATLNNSLVKLTRLNFLNLTFNKLREFSLQEIVDLKELRSIDLSYNLITTLSGPPANLVDWNIKLTELKLDHNYIETLNGALSGLTELLRLNLSFNKLKKILPEDFIGLEELRLLDISYNHLTTLEETSKTYLPRLSELKASHNYLTILDKDFHGLPVLCHADLSNNQIVALGRDLVARTRCTLEHGVHEGTWDTLKIYLQDNPILCDAALPDIVSIMETNHTKIIGISHCPPLSEQPTTSKPNAFLGYIPESSIGLHYPGIEHNRPEYQNEQANQKNSIPTVQSDVTLNAKLHYNIQNEPLIPNEPLKKDVVLNVQTSANNDQIHNPFRVLNDTLNISANKSEILQSDQAQTFDPVKQGQQINKLASEIEELRTRIDELTSQNQMLMHQKFNKNDKLSELQKP</sequence>
<dbReference type="InterPro" id="IPR001611">
    <property type="entry name" value="Leu-rich_rpt"/>
</dbReference>
<dbReference type="PANTHER" id="PTHR45712">
    <property type="entry name" value="AGAP008170-PA"/>
    <property type="match status" value="1"/>
</dbReference>
<dbReference type="InterPro" id="IPR032675">
    <property type="entry name" value="LRR_dom_sf"/>
</dbReference>
<dbReference type="InterPro" id="IPR050333">
    <property type="entry name" value="SLRP"/>
</dbReference>
<dbReference type="SUPFAM" id="SSF52058">
    <property type="entry name" value="L domain-like"/>
    <property type="match status" value="2"/>
</dbReference>
<keyword evidence="6" id="KW-1185">Reference proteome</keyword>
<evidence type="ECO:0000313" key="5">
    <source>
        <dbReference type="EMBL" id="CAH1280672.1"/>
    </source>
</evidence>
<dbReference type="Gene3D" id="3.80.10.10">
    <property type="entry name" value="Ribonuclease Inhibitor"/>
    <property type="match status" value="4"/>
</dbReference>
<protein>
    <submittedName>
        <fullName evidence="5">Uncharacterized protein</fullName>
    </submittedName>
</protein>
<evidence type="ECO:0000256" key="1">
    <source>
        <dbReference type="ARBA" id="ARBA00022614"/>
    </source>
</evidence>
<keyword evidence="3" id="KW-0175">Coiled coil</keyword>
<dbReference type="OrthoDB" id="442066at2759"/>
<reference evidence="5" key="1">
    <citation type="submission" date="2022-01" db="EMBL/GenBank/DDBJ databases">
        <authorList>
            <person name="King R."/>
        </authorList>
    </citation>
    <scope>NUCLEOTIDE SEQUENCE</scope>
</reference>
<dbReference type="AlphaFoldDB" id="A0A9P0DZP4"/>
<dbReference type="SMART" id="SM00369">
    <property type="entry name" value="LRR_TYP"/>
    <property type="match status" value="12"/>
</dbReference>